<dbReference type="AlphaFoldDB" id="A0A443LDL6"/>
<dbReference type="Pfam" id="PF13704">
    <property type="entry name" value="Glyco_tranf_2_4"/>
    <property type="match status" value="1"/>
</dbReference>
<dbReference type="GO" id="GO:0016740">
    <property type="term" value="F:transferase activity"/>
    <property type="evidence" value="ECO:0007669"/>
    <property type="project" value="UniProtKB-KW"/>
</dbReference>
<name>A0A443LDL6_9RHOB</name>
<keyword evidence="1" id="KW-0808">Transferase</keyword>
<dbReference type="RefSeq" id="WP_128149537.1">
    <property type="nucleotide sequence ID" value="NZ_SAVB01000015.1"/>
</dbReference>
<reference evidence="1 2" key="1">
    <citation type="submission" date="2019-01" db="EMBL/GenBank/DDBJ databases">
        <title>Sinorhodobacter populi sp. nov. isolated from the symptomatic bark tissue of Populus euramericana canker.</title>
        <authorList>
            <person name="Xu G."/>
        </authorList>
    </citation>
    <scope>NUCLEOTIDE SEQUENCE [LARGE SCALE GENOMIC DNA]</scope>
    <source>
        <strain evidence="1 2">CCTCC AB2012026</strain>
    </source>
</reference>
<dbReference type="OrthoDB" id="3010234at2"/>
<evidence type="ECO:0000313" key="1">
    <source>
        <dbReference type="EMBL" id="RWR47226.1"/>
    </source>
</evidence>
<accession>A0A443LDL6</accession>
<protein>
    <submittedName>
        <fullName evidence="1">Glycosyltransferase family 2 protein</fullName>
    </submittedName>
</protein>
<dbReference type="SUPFAM" id="SSF53448">
    <property type="entry name" value="Nucleotide-diphospho-sugar transferases"/>
    <property type="match status" value="1"/>
</dbReference>
<sequence length="344" mass="39217">MTSFADLWQAGRLRAKRRYLLARAIRRRRRHLTSRVDRTAQIRKGDILLFATIRNEAARLPFFLRHYRALGVNHFLFVDNASTDGSIDALAAEPDVSLWTTRASYRGSRFGMDWLNGLLARYGSGHWCLTVDADELLLIPHGDRATLRELTAALDARGLPMMAAMMLDLYPEGPLSTAHAAPGEDPTQALPLFDAEGYDWEYQRKFGNISIRGGVRQRVFFADAPDRAPHLHKTPLIRWHWRYAYVSSTHIALPRRLNAGFDARLDAPTGVLLHTKFLGEVIAKSRDEKLRREHFTHAERYDGYYDGIIADPVLCDAQSHRLSDWRDLEALGLMTRGNWSGPNR</sequence>
<keyword evidence="2" id="KW-1185">Reference proteome</keyword>
<gene>
    <name evidence="1" type="ORF">EOW65_11430</name>
</gene>
<evidence type="ECO:0000313" key="2">
    <source>
        <dbReference type="Proteomes" id="UP000286594"/>
    </source>
</evidence>
<organism evidence="1 2">
    <name type="scientific">Paenirhodobacter ferrireducens</name>
    <dbReference type="NCBI Taxonomy" id="1215032"/>
    <lineage>
        <taxon>Bacteria</taxon>
        <taxon>Pseudomonadati</taxon>
        <taxon>Pseudomonadota</taxon>
        <taxon>Alphaproteobacteria</taxon>
        <taxon>Rhodobacterales</taxon>
        <taxon>Rhodobacter group</taxon>
        <taxon>Paenirhodobacter</taxon>
    </lineage>
</organism>
<proteinExistence type="predicted"/>
<dbReference type="EMBL" id="SAVB01000015">
    <property type="protein sequence ID" value="RWR47226.1"/>
    <property type="molecule type" value="Genomic_DNA"/>
</dbReference>
<dbReference type="Proteomes" id="UP000286594">
    <property type="component" value="Unassembled WGS sequence"/>
</dbReference>
<dbReference type="InterPro" id="IPR029044">
    <property type="entry name" value="Nucleotide-diphossugar_trans"/>
</dbReference>
<comment type="caution">
    <text evidence="1">The sequence shown here is derived from an EMBL/GenBank/DDBJ whole genome shotgun (WGS) entry which is preliminary data.</text>
</comment>